<keyword evidence="2" id="KW-0472">Membrane</keyword>
<accession>A0A543CYF2</accession>
<name>A0A543CYF2_9PSEU</name>
<evidence type="ECO:0000313" key="4">
    <source>
        <dbReference type="EMBL" id="TQM02132.1"/>
    </source>
</evidence>
<feature type="domain" description="DUF5666" evidence="3">
    <location>
        <begin position="92"/>
        <end position="154"/>
    </location>
</feature>
<organism evidence="4 5">
    <name type="scientific">Pseudonocardia kunmingensis</name>
    <dbReference type="NCBI Taxonomy" id="630975"/>
    <lineage>
        <taxon>Bacteria</taxon>
        <taxon>Bacillati</taxon>
        <taxon>Actinomycetota</taxon>
        <taxon>Actinomycetes</taxon>
        <taxon>Pseudonocardiales</taxon>
        <taxon>Pseudonocardiaceae</taxon>
        <taxon>Pseudonocardia</taxon>
    </lineage>
</organism>
<keyword evidence="2" id="KW-0812">Transmembrane</keyword>
<comment type="caution">
    <text evidence="4">The sequence shown here is derived from an EMBL/GenBank/DDBJ whole genome shotgun (WGS) entry which is preliminary data.</text>
</comment>
<protein>
    <recommendedName>
        <fullName evidence="3">DUF5666 domain-containing protein</fullName>
    </recommendedName>
</protein>
<keyword evidence="5" id="KW-1185">Reference proteome</keyword>
<keyword evidence="2" id="KW-1133">Transmembrane helix</keyword>
<proteinExistence type="predicted"/>
<feature type="compositionally biased region" description="Gly residues" evidence="1">
    <location>
        <begin position="67"/>
        <end position="80"/>
    </location>
</feature>
<evidence type="ECO:0000256" key="1">
    <source>
        <dbReference type="SAM" id="MobiDB-lite"/>
    </source>
</evidence>
<dbReference type="RefSeq" id="WP_142063722.1">
    <property type="nucleotide sequence ID" value="NZ_VFPA01000007.1"/>
</dbReference>
<dbReference type="InterPro" id="IPR043724">
    <property type="entry name" value="DUF5666"/>
</dbReference>
<evidence type="ECO:0000313" key="5">
    <source>
        <dbReference type="Proteomes" id="UP000315677"/>
    </source>
</evidence>
<gene>
    <name evidence="4" type="ORF">FB558_7994</name>
</gene>
<dbReference type="Pfam" id="PF18914">
    <property type="entry name" value="DUF5666"/>
    <property type="match status" value="1"/>
</dbReference>
<sequence length="157" mass="15335">MENAHDDDLADDLADDLFDPGWGRRRRTSGLTLLLVAALLVVLGFAGGALTQRALAPDAPAVVTGGQGVPGGGVRRGGPAGPSAGAAAPAATGTVRAVEGTSLTLADDAGAPVTVTVPDSAAVTTKGLHGLAVGTPVAVLGSRNPDGSITATEVRVR</sequence>
<dbReference type="AlphaFoldDB" id="A0A543CYF2"/>
<evidence type="ECO:0000259" key="3">
    <source>
        <dbReference type="Pfam" id="PF18914"/>
    </source>
</evidence>
<feature type="region of interest" description="Disordered" evidence="1">
    <location>
        <begin position="67"/>
        <end position="88"/>
    </location>
</feature>
<reference evidence="4 5" key="1">
    <citation type="submission" date="2019-06" db="EMBL/GenBank/DDBJ databases">
        <title>Sequencing the genomes of 1000 actinobacteria strains.</title>
        <authorList>
            <person name="Klenk H.-P."/>
        </authorList>
    </citation>
    <scope>NUCLEOTIDE SEQUENCE [LARGE SCALE GENOMIC DNA]</scope>
    <source>
        <strain evidence="4 5">DSM 45301</strain>
    </source>
</reference>
<dbReference type="EMBL" id="VFPA01000007">
    <property type="protein sequence ID" value="TQM02132.1"/>
    <property type="molecule type" value="Genomic_DNA"/>
</dbReference>
<evidence type="ECO:0000256" key="2">
    <source>
        <dbReference type="SAM" id="Phobius"/>
    </source>
</evidence>
<dbReference type="Proteomes" id="UP000315677">
    <property type="component" value="Unassembled WGS sequence"/>
</dbReference>
<feature type="transmembrane region" description="Helical" evidence="2">
    <location>
        <begin position="31"/>
        <end position="50"/>
    </location>
</feature>